<name>A0A1F7GMR6_9BACT</name>
<dbReference type="Gene3D" id="3.90.550.10">
    <property type="entry name" value="Spore Coat Polysaccharide Biosynthesis Protein SpsA, Chain A"/>
    <property type="match status" value="1"/>
</dbReference>
<dbReference type="PANTHER" id="PTHR43179">
    <property type="entry name" value="RHAMNOSYLTRANSFERASE WBBL"/>
    <property type="match status" value="1"/>
</dbReference>
<sequence>MNISIIIPVYKNKELLQKSFSHNYPFIKDCEIIIVNDYPEESIEDIFEKYSSVKLFTNEKNLGFAKTVNRGVKEASGDLLFLLNSDVFLQDDSFKKAVKLFTENKKLFAVSFAQIEQDKSIVGKNRVFFKNGFTMHEKAGDISFGPTGWAEGGTCIIRKSFFDELKGLNEIYSPFYWEDIDLSYRAKKKGYEVLFDPSIKVLHNHSSTIGKYMKEDFREIISYRNQFIFTWKNATTSQLFIHLLFLPKILIQSVFAGNSNLLKGFFRAALLVPKMV</sequence>
<evidence type="ECO:0000256" key="2">
    <source>
        <dbReference type="ARBA" id="ARBA00022676"/>
    </source>
</evidence>
<evidence type="ECO:0000313" key="5">
    <source>
        <dbReference type="EMBL" id="OGK20201.1"/>
    </source>
</evidence>
<evidence type="ECO:0000313" key="6">
    <source>
        <dbReference type="Proteomes" id="UP000176850"/>
    </source>
</evidence>
<protein>
    <recommendedName>
        <fullName evidence="4">Glycosyltransferase 2-like domain-containing protein</fullName>
    </recommendedName>
</protein>
<evidence type="ECO:0000256" key="1">
    <source>
        <dbReference type="ARBA" id="ARBA00006739"/>
    </source>
</evidence>
<comment type="similarity">
    <text evidence="1">Belongs to the glycosyltransferase 2 family.</text>
</comment>
<evidence type="ECO:0000256" key="3">
    <source>
        <dbReference type="ARBA" id="ARBA00022679"/>
    </source>
</evidence>
<dbReference type="InterPro" id="IPR001173">
    <property type="entry name" value="Glyco_trans_2-like"/>
</dbReference>
<accession>A0A1F7GMR6</accession>
<dbReference type="Pfam" id="PF00535">
    <property type="entry name" value="Glycos_transf_2"/>
    <property type="match status" value="1"/>
</dbReference>
<organism evidence="5 6">
    <name type="scientific">Candidatus Roizmanbacteria bacterium RIFCSPHIGHO2_01_FULL_39_24</name>
    <dbReference type="NCBI Taxonomy" id="1802032"/>
    <lineage>
        <taxon>Bacteria</taxon>
        <taxon>Candidatus Roizmaniibacteriota</taxon>
    </lineage>
</organism>
<reference evidence="5 6" key="1">
    <citation type="journal article" date="2016" name="Nat. Commun.">
        <title>Thousands of microbial genomes shed light on interconnected biogeochemical processes in an aquifer system.</title>
        <authorList>
            <person name="Anantharaman K."/>
            <person name="Brown C.T."/>
            <person name="Hug L.A."/>
            <person name="Sharon I."/>
            <person name="Castelle C.J."/>
            <person name="Probst A.J."/>
            <person name="Thomas B.C."/>
            <person name="Singh A."/>
            <person name="Wilkins M.J."/>
            <person name="Karaoz U."/>
            <person name="Brodie E.L."/>
            <person name="Williams K.H."/>
            <person name="Hubbard S.S."/>
            <person name="Banfield J.F."/>
        </authorList>
    </citation>
    <scope>NUCLEOTIDE SEQUENCE [LARGE SCALE GENOMIC DNA]</scope>
</reference>
<comment type="caution">
    <text evidence="5">The sequence shown here is derived from an EMBL/GenBank/DDBJ whole genome shotgun (WGS) entry which is preliminary data.</text>
</comment>
<keyword evidence="3" id="KW-0808">Transferase</keyword>
<dbReference type="AlphaFoldDB" id="A0A1F7GMR6"/>
<dbReference type="GO" id="GO:0016757">
    <property type="term" value="F:glycosyltransferase activity"/>
    <property type="evidence" value="ECO:0007669"/>
    <property type="project" value="UniProtKB-KW"/>
</dbReference>
<keyword evidence="2" id="KW-0328">Glycosyltransferase</keyword>
<dbReference type="InterPro" id="IPR029044">
    <property type="entry name" value="Nucleotide-diphossugar_trans"/>
</dbReference>
<evidence type="ECO:0000259" key="4">
    <source>
        <dbReference type="Pfam" id="PF00535"/>
    </source>
</evidence>
<gene>
    <name evidence="5" type="ORF">A2799_02740</name>
</gene>
<feature type="domain" description="Glycosyltransferase 2-like" evidence="4">
    <location>
        <begin position="4"/>
        <end position="164"/>
    </location>
</feature>
<dbReference type="Proteomes" id="UP000176850">
    <property type="component" value="Unassembled WGS sequence"/>
</dbReference>
<proteinExistence type="inferred from homology"/>
<dbReference type="PANTHER" id="PTHR43179:SF12">
    <property type="entry name" value="GALACTOFURANOSYLTRANSFERASE GLFT2"/>
    <property type="match status" value="1"/>
</dbReference>
<dbReference type="EMBL" id="MFZH01000001">
    <property type="protein sequence ID" value="OGK20201.1"/>
    <property type="molecule type" value="Genomic_DNA"/>
</dbReference>
<dbReference type="SUPFAM" id="SSF53448">
    <property type="entry name" value="Nucleotide-diphospho-sugar transferases"/>
    <property type="match status" value="1"/>
</dbReference>